<dbReference type="Proteomes" id="UP000007100">
    <property type="component" value="Chromosome"/>
</dbReference>
<organism evidence="4 5">
    <name type="scientific">Acidiphilium multivorum (strain DSM 11245 / JCM 8867 / NBRC 100883 / AIU 301)</name>
    <dbReference type="NCBI Taxonomy" id="926570"/>
    <lineage>
        <taxon>Bacteria</taxon>
        <taxon>Pseudomonadati</taxon>
        <taxon>Pseudomonadota</taxon>
        <taxon>Alphaproteobacteria</taxon>
        <taxon>Acetobacterales</taxon>
        <taxon>Acidocellaceae</taxon>
        <taxon>Acidiphilium</taxon>
    </lineage>
</organism>
<gene>
    <name evidence="4" type="primary">crtD</name>
    <name evidence="4" type="ordered locus">ACMV_18830</name>
</gene>
<dbReference type="GO" id="GO:0016491">
    <property type="term" value="F:oxidoreductase activity"/>
    <property type="evidence" value="ECO:0007669"/>
    <property type="project" value="UniProtKB-KW"/>
</dbReference>
<dbReference type="InterPro" id="IPR036188">
    <property type="entry name" value="FAD/NAD-bd_sf"/>
</dbReference>
<reference evidence="4 5" key="1">
    <citation type="submission" date="2010-12" db="EMBL/GenBank/DDBJ databases">
        <title>Whole genome sequence of Acidiphilium multivorum AIU301.</title>
        <authorList>
            <person name="Narita-Yamada S."/>
            <person name="Nakamura S."/>
            <person name="Ito N."/>
            <person name="Takarada H."/>
            <person name="Katano Y."/>
            <person name="Nakazawa H."/>
            <person name="Hosoyama A."/>
            <person name="Yamada R."/>
            <person name="Fujita N."/>
        </authorList>
    </citation>
    <scope>NUCLEOTIDE SEQUENCE [LARGE SCALE GENOMIC DNA]</scope>
    <source>
        <strain evidence="5">DSM 11245 / JCM 8867 / AIU301</strain>
    </source>
</reference>
<dbReference type="NCBIfam" id="NF045637">
    <property type="entry name" value="carotdesatCrtDProt"/>
    <property type="match status" value="1"/>
</dbReference>
<dbReference type="PANTHER" id="PTHR43734:SF7">
    <property type="entry name" value="4,4'-DIAPONEUROSPORENE OXYGENASE"/>
    <property type="match status" value="1"/>
</dbReference>
<feature type="domain" description="Amine oxidase" evidence="3">
    <location>
        <begin position="1"/>
        <end position="479"/>
    </location>
</feature>
<dbReference type="EC" id="1.14.99.-" evidence="4"/>
<dbReference type="HOGENOM" id="CLU_019722_2_1_5"/>
<evidence type="ECO:0000313" key="4">
    <source>
        <dbReference type="EMBL" id="BAJ81230.1"/>
    </source>
</evidence>
<evidence type="ECO:0000313" key="5">
    <source>
        <dbReference type="Proteomes" id="UP000007100"/>
    </source>
</evidence>
<dbReference type="Pfam" id="PF01593">
    <property type="entry name" value="Amino_oxidase"/>
    <property type="match status" value="1"/>
</dbReference>
<comment type="similarity">
    <text evidence="1">Belongs to the carotenoid/retinoid oxidoreductase family.</text>
</comment>
<evidence type="ECO:0000256" key="1">
    <source>
        <dbReference type="ARBA" id="ARBA00006046"/>
    </source>
</evidence>
<evidence type="ECO:0000259" key="3">
    <source>
        <dbReference type="Pfam" id="PF01593"/>
    </source>
</evidence>
<protein>
    <submittedName>
        <fullName evidence="4">Putative methoxyneurosporene dehydrogenase</fullName>
        <ecNumber evidence="4">1.14.99.-</ecNumber>
    </submittedName>
</protein>
<dbReference type="EMBL" id="AP012035">
    <property type="protein sequence ID" value="BAJ81230.1"/>
    <property type="molecule type" value="Genomic_DNA"/>
</dbReference>
<dbReference type="PANTHER" id="PTHR43734">
    <property type="entry name" value="PHYTOENE DESATURASE"/>
    <property type="match status" value="1"/>
</dbReference>
<proteinExistence type="inferred from homology"/>
<name>F0IZM0_ACIMA</name>
<evidence type="ECO:0000256" key="2">
    <source>
        <dbReference type="ARBA" id="ARBA00023002"/>
    </source>
</evidence>
<dbReference type="AlphaFoldDB" id="F0IZM0"/>
<dbReference type="KEGG" id="amv:ACMV_18830"/>
<keyword evidence="5" id="KW-1185">Reference proteome</keyword>
<dbReference type="InterPro" id="IPR002937">
    <property type="entry name" value="Amino_oxidase"/>
</dbReference>
<dbReference type="SUPFAM" id="SSF51905">
    <property type="entry name" value="FAD/NAD(P)-binding domain"/>
    <property type="match status" value="1"/>
</dbReference>
<dbReference type="Gene3D" id="3.50.50.60">
    <property type="entry name" value="FAD/NAD(P)-binding domain"/>
    <property type="match status" value="2"/>
</dbReference>
<sequence>MGGLAAAIRLAAAGRRVVVFDRAAAPGGKLRAVAVAGRAIDAGPTVVTMRHVFDDLLRAAGTSLAAELRLAPLDVIARHHWQDGTRLDLRQTAEASEAAILAAFGPRAAREFGVFCRRSRALYDALDAAFMRNPAPGLLGLGRRTGLAGLLALGRASPFASLWSVLGRRFTDPRLRQLFARYATYSGASPFAAPATLMLIAHAEQRGVWTIEGGMKMLASALMRAAGRHGARFHLGAPVAEVLTDGARVSGVRLADGSEIAGRTVIAAGEIGAIGAGRLGAAARAALGRAAAAPRSLSAVTWQVVAHARGFPLSHHNVFFSRDYPAEFAALAAGTLPPDPTIYVCAQDRTPDRAPRNPDPAAERLLVLVNAPPLGDRAAPDDAATDACWARVRARLAAAGLTLDIVGSSVTGPPGFERLFPGAGGALYGRDLAGWRDPFARPRARTALPGFYLAGGSAHPGPGLPMAALSGSFAAAAIMADAE</sequence>
<keyword evidence="2 4" id="KW-0560">Oxidoreductase</keyword>
<accession>F0IZM0</accession>
<dbReference type="InterPro" id="IPR054841">
    <property type="entry name" value="carotdesatCrtD"/>
</dbReference>